<evidence type="ECO:0000256" key="5">
    <source>
        <dbReference type="ARBA" id="ARBA00025343"/>
    </source>
</evidence>
<dbReference type="GO" id="GO:0006357">
    <property type="term" value="P:regulation of transcription by RNA polymerase II"/>
    <property type="evidence" value="ECO:0007669"/>
    <property type="project" value="InterPro"/>
</dbReference>
<evidence type="ECO:0000256" key="1">
    <source>
        <dbReference type="ARBA" id="ARBA00008638"/>
    </source>
</evidence>
<evidence type="ECO:0000256" key="2">
    <source>
        <dbReference type="ARBA" id="ARBA00019496"/>
    </source>
</evidence>
<dbReference type="Proteomes" id="UP000886998">
    <property type="component" value="Unassembled WGS sequence"/>
</dbReference>
<dbReference type="PANTHER" id="PTHR10026">
    <property type="entry name" value="CYCLIN"/>
    <property type="match status" value="1"/>
</dbReference>
<evidence type="ECO:0000313" key="9">
    <source>
        <dbReference type="EMBL" id="GFY52563.1"/>
    </source>
</evidence>
<keyword evidence="3 7" id="KW-0195">Cyclin</keyword>
<keyword evidence="10" id="KW-1185">Reference proteome</keyword>
<dbReference type="AlphaFoldDB" id="A0A8X7C3C3"/>
<dbReference type="InterPro" id="IPR006671">
    <property type="entry name" value="Cyclin_N"/>
</dbReference>
<comment type="function">
    <text evidence="5">Regulates CDK7, the catalytic subunit of the CDK-activating kinase (CAK) enzymatic complex. CAK activates the cyclin-associated kinases CDK1, CDK2, CDK4 and CDK6 by threonine phosphorylation. CAK complexed to the core-TFIIH basal transcription factor activates RNA polymerase II by serine phosphorylation of the repetitive C-terminal domain (CTD) of its large subunit (POLR2A), allowing its escape from the promoter and elongation of the transcripts. Involved in cell cycle control and in RNA transcription by RNA polymerase II. Its expression and activity are constant throughout the cell cycle.</text>
</comment>
<dbReference type="InterPro" id="IPR027081">
    <property type="entry name" value="CyclinH/Ccl1"/>
</dbReference>
<keyword evidence="4" id="KW-0131">Cell cycle</keyword>
<evidence type="ECO:0000256" key="4">
    <source>
        <dbReference type="ARBA" id="ARBA00023306"/>
    </source>
</evidence>
<comment type="subunit">
    <text evidence="6">Associates primarily with CDK7 and MAT1 to form the CAK complex. CAK can further associate with the core-TFIIH to form the TFIIH basal transcription factor.</text>
</comment>
<comment type="similarity">
    <text evidence="1">Belongs to the cyclin family. Cyclin C subfamily.</text>
</comment>
<dbReference type="GO" id="GO:0006351">
    <property type="term" value="P:DNA-templated transcription"/>
    <property type="evidence" value="ECO:0007669"/>
    <property type="project" value="InterPro"/>
</dbReference>
<dbReference type="CDD" id="cd20524">
    <property type="entry name" value="CYCLIN_CCNH_rpt1"/>
    <property type="match status" value="1"/>
</dbReference>
<feature type="domain" description="Cyclin-like" evidence="8">
    <location>
        <begin position="121"/>
        <end position="208"/>
    </location>
</feature>
<evidence type="ECO:0000256" key="6">
    <source>
        <dbReference type="ARBA" id="ARBA00026042"/>
    </source>
</evidence>
<dbReference type="InterPro" id="IPR036915">
    <property type="entry name" value="Cyclin-like_sf"/>
</dbReference>
<dbReference type="FunFam" id="1.10.472.10:FF:000029">
    <property type="entry name" value="Cyclin h"/>
    <property type="match status" value="1"/>
</dbReference>
<dbReference type="Pfam" id="PF00134">
    <property type="entry name" value="Cyclin_N"/>
    <property type="match status" value="1"/>
</dbReference>
<dbReference type="SUPFAM" id="SSF47954">
    <property type="entry name" value="Cyclin-like"/>
    <property type="match status" value="2"/>
</dbReference>
<reference evidence="9" key="1">
    <citation type="submission" date="2020-08" db="EMBL/GenBank/DDBJ databases">
        <title>Multicomponent nature underlies the extraordinary mechanical properties of spider dragline silk.</title>
        <authorList>
            <person name="Kono N."/>
            <person name="Nakamura H."/>
            <person name="Mori M."/>
            <person name="Yoshida Y."/>
            <person name="Ohtoshi R."/>
            <person name="Malay A.D."/>
            <person name="Moran D.A.P."/>
            <person name="Tomita M."/>
            <person name="Numata K."/>
            <person name="Arakawa K."/>
        </authorList>
    </citation>
    <scope>NUCLEOTIDE SEQUENCE</scope>
</reference>
<dbReference type="SMART" id="SM00385">
    <property type="entry name" value="CYCLIN"/>
    <property type="match status" value="1"/>
</dbReference>
<dbReference type="NCBIfam" id="TIGR00569">
    <property type="entry name" value="ccl1"/>
    <property type="match status" value="1"/>
</dbReference>
<evidence type="ECO:0000313" key="10">
    <source>
        <dbReference type="Proteomes" id="UP000886998"/>
    </source>
</evidence>
<gene>
    <name evidence="9" type="primary">CCNH</name>
    <name evidence="9" type="ORF">TNIN_379831</name>
</gene>
<comment type="caution">
    <text evidence="9">The sequence shown here is derived from an EMBL/GenBank/DDBJ whole genome shotgun (WGS) entry which is preliminary data.</text>
</comment>
<name>A0A8X7C3C3_9ARAC</name>
<dbReference type="InterPro" id="IPR013763">
    <property type="entry name" value="Cyclin-like_dom"/>
</dbReference>
<proteinExistence type="inferred from homology"/>
<dbReference type="Pfam" id="PF16899">
    <property type="entry name" value="Cyclin_C_2"/>
    <property type="match status" value="1"/>
</dbReference>
<dbReference type="Gene3D" id="1.10.472.10">
    <property type="entry name" value="Cyclin-like"/>
    <property type="match status" value="2"/>
</dbReference>
<dbReference type="InterPro" id="IPR031658">
    <property type="entry name" value="Cyclin_C_2"/>
</dbReference>
<accession>A0A8X7C3C3</accession>
<evidence type="ECO:0000256" key="3">
    <source>
        <dbReference type="ARBA" id="ARBA00023127"/>
    </source>
</evidence>
<dbReference type="OrthoDB" id="340962at2759"/>
<sequence length="358" mass="42325">MMQDLSQQLEPSFPNGWTTQKYVKRDYSLCRYISHLTQLIKYLFLYAHIPDYFKLNKAIMFSTSAQAKSWMFKSSSELNKKREAANLKFIKERSKGMNEDSVKKFFLTVQEEKVLYKHYESILHKFCLKFQPPMPKNVVGCSFQYFKRFYLNNSVMDYHPKDIVVTCVYLASKVEEFNVSISQFVANVKGDRDKATEIILNHELLLMQQLNFDLSVYNPYRPVEGFLIDIKTRYTELFDPEHLRPAIEEFLDKIQFTDACFLYSPSQIALAAIAYGTAKFKESIDGYLSDILFDTMFISKKRTFKLLIPWGRYKRKLEEQDEDEDLEPAQKYSKLLENEESQMMEDERNLGVQFLNHK</sequence>
<dbReference type="InterPro" id="IPR043198">
    <property type="entry name" value="Cyclin/Ssn8"/>
</dbReference>
<dbReference type="GO" id="GO:0070985">
    <property type="term" value="C:transcription factor TFIIK complex"/>
    <property type="evidence" value="ECO:0007669"/>
    <property type="project" value="InterPro"/>
</dbReference>
<dbReference type="GO" id="GO:0016538">
    <property type="term" value="F:cyclin-dependent protein serine/threonine kinase regulator activity"/>
    <property type="evidence" value="ECO:0007669"/>
    <property type="project" value="InterPro"/>
</dbReference>
<organism evidence="9 10">
    <name type="scientific">Trichonephila inaurata madagascariensis</name>
    <dbReference type="NCBI Taxonomy" id="2747483"/>
    <lineage>
        <taxon>Eukaryota</taxon>
        <taxon>Metazoa</taxon>
        <taxon>Ecdysozoa</taxon>
        <taxon>Arthropoda</taxon>
        <taxon>Chelicerata</taxon>
        <taxon>Arachnida</taxon>
        <taxon>Araneae</taxon>
        <taxon>Araneomorphae</taxon>
        <taxon>Entelegynae</taxon>
        <taxon>Araneoidea</taxon>
        <taxon>Nephilidae</taxon>
        <taxon>Trichonephila</taxon>
        <taxon>Trichonephila inaurata</taxon>
    </lineage>
</organism>
<evidence type="ECO:0000259" key="8">
    <source>
        <dbReference type="SMART" id="SM00385"/>
    </source>
</evidence>
<dbReference type="CDD" id="cd20525">
    <property type="entry name" value="CYCLIN_CCNH_rpt2"/>
    <property type="match status" value="1"/>
</dbReference>
<dbReference type="EMBL" id="BMAV01008742">
    <property type="protein sequence ID" value="GFY52563.1"/>
    <property type="molecule type" value="Genomic_DNA"/>
</dbReference>
<protein>
    <recommendedName>
        <fullName evidence="2">Cyclin-H</fullName>
    </recommendedName>
</protein>
<evidence type="ECO:0000256" key="7">
    <source>
        <dbReference type="RuleBase" id="RU000383"/>
    </source>
</evidence>